<protein>
    <recommendedName>
        <fullName evidence="3">HAD family hydrolase</fullName>
    </recommendedName>
</protein>
<dbReference type="SUPFAM" id="SSF56784">
    <property type="entry name" value="HAD-like"/>
    <property type="match status" value="1"/>
</dbReference>
<dbReference type="STRING" id="993689.GCA_002077135_03322"/>
<sequence>MRPGLWLFDLDGTLIDSAPGIHASIDHALTALGLAPLPVAQLPQWIGPPLRESFARVLPDAAVVESAVARYREHYAARGWAAHRVYPGIPELLRQLVDGGAQLAIVTSKVERYARQIVQAAHWGQHFHAVYGVGEASAHSEKVAQIARAMHDFAVAAGASTMLGDRHYDIAGARANGVQALGALWGYGTRAELLDAGADAVFATPAALAQWATSGATRASAQDLHP</sequence>
<dbReference type="InterPro" id="IPR041492">
    <property type="entry name" value="HAD_2"/>
</dbReference>
<comment type="caution">
    <text evidence="1">The sequence shown here is derived from an EMBL/GenBank/DDBJ whole genome shotgun (WGS) entry which is preliminary data.</text>
</comment>
<dbReference type="Pfam" id="PF13419">
    <property type="entry name" value="HAD_2"/>
    <property type="match status" value="1"/>
</dbReference>
<dbReference type="SFLD" id="SFLDG01129">
    <property type="entry name" value="C1.5:_HAD__Beta-PGM__Phosphata"/>
    <property type="match status" value="1"/>
</dbReference>
<dbReference type="EMBL" id="MWQO01000042">
    <property type="protein sequence ID" value="THD09133.1"/>
    <property type="molecule type" value="Genomic_DNA"/>
</dbReference>
<dbReference type="Proteomes" id="UP000307749">
    <property type="component" value="Unassembled WGS sequence"/>
</dbReference>
<dbReference type="InterPro" id="IPR036412">
    <property type="entry name" value="HAD-like_sf"/>
</dbReference>
<gene>
    <name evidence="1" type="ORF">B1806_12205</name>
</gene>
<organism evidence="1 2">
    <name type="scientific">Metallibacterium scheffleri</name>
    <dbReference type="NCBI Taxonomy" id="993689"/>
    <lineage>
        <taxon>Bacteria</taxon>
        <taxon>Pseudomonadati</taxon>
        <taxon>Pseudomonadota</taxon>
        <taxon>Gammaproteobacteria</taxon>
        <taxon>Lysobacterales</taxon>
        <taxon>Rhodanobacteraceae</taxon>
        <taxon>Metallibacterium</taxon>
    </lineage>
</organism>
<dbReference type="InterPro" id="IPR023198">
    <property type="entry name" value="PGP-like_dom2"/>
</dbReference>
<evidence type="ECO:0008006" key="3">
    <source>
        <dbReference type="Google" id="ProtNLM"/>
    </source>
</evidence>
<evidence type="ECO:0000313" key="1">
    <source>
        <dbReference type="EMBL" id="THD09133.1"/>
    </source>
</evidence>
<evidence type="ECO:0000313" key="2">
    <source>
        <dbReference type="Proteomes" id="UP000307749"/>
    </source>
</evidence>
<dbReference type="InterPro" id="IPR050155">
    <property type="entry name" value="HAD-like_hydrolase_sf"/>
</dbReference>
<dbReference type="AlphaFoldDB" id="A0A4S3KJZ2"/>
<dbReference type="Gene3D" id="3.40.50.1000">
    <property type="entry name" value="HAD superfamily/HAD-like"/>
    <property type="match status" value="1"/>
</dbReference>
<dbReference type="OrthoDB" id="9792518at2"/>
<accession>A0A4S3KJZ2</accession>
<dbReference type="PANTHER" id="PTHR43434:SF20">
    <property type="entry name" value="5'-NUCLEOTIDASE"/>
    <property type="match status" value="1"/>
</dbReference>
<name>A0A4S3KJZ2_9GAMM</name>
<keyword evidence="2" id="KW-1185">Reference proteome</keyword>
<dbReference type="GO" id="GO:0004713">
    <property type="term" value="F:protein tyrosine kinase activity"/>
    <property type="evidence" value="ECO:0007669"/>
    <property type="project" value="TreeGrafter"/>
</dbReference>
<dbReference type="InterPro" id="IPR023214">
    <property type="entry name" value="HAD_sf"/>
</dbReference>
<dbReference type="GO" id="GO:0005829">
    <property type="term" value="C:cytosol"/>
    <property type="evidence" value="ECO:0007669"/>
    <property type="project" value="TreeGrafter"/>
</dbReference>
<dbReference type="PANTHER" id="PTHR43434">
    <property type="entry name" value="PHOSPHOGLYCOLATE PHOSPHATASE"/>
    <property type="match status" value="1"/>
</dbReference>
<reference evidence="1 2" key="1">
    <citation type="submission" date="2017-02" db="EMBL/GenBank/DDBJ databases">
        <title>Whole genome sequencing of Metallibacterium scheffleri DSM 24874 (T).</title>
        <authorList>
            <person name="Kumar S."/>
            <person name="Patil P."/>
            <person name="Patil P.B."/>
        </authorList>
    </citation>
    <scope>NUCLEOTIDE SEQUENCE [LARGE SCALE GENOMIC DNA]</scope>
    <source>
        <strain evidence="1 2">DSM 24874</strain>
    </source>
</reference>
<dbReference type="RefSeq" id="WP_081129750.1">
    <property type="nucleotide sequence ID" value="NZ_LDOS01000002.1"/>
</dbReference>
<proteinExistence type="predicted"/>
<dbReference type="Gene3D" id="1.10.150.240">
    <property type="entry name" value="Putative phosphatase, domain 2"/>
    <property type="match status" value="1"/>
</dbReference>
<dbReference type="SFLD" id="SFLDS00003">
    <property type="entry name" value="Haloacid_Dehalogenase"/>
    <property type="match status" value="1"/>
</dbReference>